<dbReference type="KEGG" id="pgz:C2E15_14135"/>
<dbReference type="RefSeq" id="WP_104957934.1">
    <property type="nucleotide sequence ID" value="NZ_CP026377.1"/>
</dbReference>
<dbReference type="InterPro" id="IPR037479">
    <property type="entry name" value="Tauto_MSAD"/>
</dbReference>
<dbReference type="OrthoDB" id="9804765at2"/>
<proteinExistence type="predicted"/>
<dbReference type="AlphaFoldDB" id="A0A1X1DXS5"/>
<dbReference type="EMBL" id="CP026377">
    <property type="protein sequence ID" value="AUX94100.1"/>
    <property type="molecule type" value="Genomic_DNA"/>
</dbReference>
<keyword evidence="2" id="KW-1185">Reference proteome</keyword>
<sequence length="129" mass="14751">MPFTRITLRQGYSDAGLTLISDTLHQTLVETFAVPAADRFQVIEALPAGRRVFDAHYLSGTRDEDFILFQLVAGKPRTRAQKQQFYRLLSERLHARLGIHPDNIMVIMQFNSADEWSFSSGKMHQQEAI</sequence>
<dbReference type="Pfam" id="PF14552">
    <property type="entry name" value="Tautomerase_2"/>
    <property type="match status" value="1"/>
</dbReference>
<reference evidence="1 2" key="1">
    <citation type="submission" date="2018-01" db="EMBL/GenBank/DDBJ databases">
        <title>Complete and assembled Genome of Pantoea gaviniae DSM22758T.</title>
        <authorList>
            <person name="Stevens M.J.A."/>
            <person name="Zurfluh K."/>
            <person name="Stephan R."/>
        </authorList>
    </citation>
    <scope>NUCLEOTIDE SEQUENCE [LARGE SCALE GENOMIC DNA]</scope>
    <source>
        <strain evidence="1 2">DSM 22758</strain>
    </source>
</reference>
<accession>A0A1X1DXS5</accession>
<dbReference type="PANTHER" id="PTHR38460:SF1">
    <property type="entry name" value="TAUTOMERASE YOLI-RELATED"/>
    <property type="match status" value="1"/>
</dbReference>
<evidence type="ECO:0000313" key="1">
    <source>
        <dbReference type="EMBL" id="AUX94100.1"/>
    </source>
</evidence>
<organism evidence="1 2">
    <name type="scientific">Mixta gaviniae</name>
    <dbReference type="NCBI Taxonomy" id="665914"/>
    <lineage>
        <taxon>Bacteria</taxon>
        <taxon>Pseudomonadati</taxon>
        <taxon>Pseudomonadota</taxon>
        <taxon>Gammaproteobacteria</taxon>
        <taxon>Enterobacterales</taxon>
        <taxon>Erwiniaceae</taxon>
        <taxon>Mixta</taxon>
    </lineage>
</organism>
<dbReference type="Gene3D" id="3.30.429.10">
    <property type="entry name" value="Macrophage Migration Inhibitory Factor"/>
    <property type="match status" value="1"/>
</dbReference>
<dbReference type="InterPro" id="IPR014347">
    <property type="entry name" value="Tautomerase/MIF_sf"/>
</dbReference>
<evidence type="ECO:0000313" key="2">
    <source>
        <dbReference type="Proteomes" id="UP000238365"/>
    </source>
</evidence>
<protein>
    <submittedName>
        <fullName evidence="1">Tautomerase family protein</fullName>
    </submittedName>
</protein>
<dbReference type="PANTHER" id="PTHR38460">
    <property type="entry name" value="TAUTOMERASE YOLI-RELATED"/>
    <property type="match status" value="1"/>
</dbReference>
<dbReference type="Proteomes" id="UP000238365">
    <property type="component" value="Chromosome"/>
</dbReference>
<dbReference type="SUPFAM" id="SSF55331">
    <property type="entry name" value="Tautomerase/MIF"/>
    <property type="match status" value="1"/>
</dbReference>
<gene>
    <name evidence="1" type="ORF">C2E15_14135</name>
</gene>
<name>A0A1X1DXS5_9GAMM</name>